<feature type="region of interest" description="Disordered" evidence="20">
    <location>
        <begin position="289"/>
        <end position="331"/>
    </location>
</feature>
<evidence type="ECO:0000256" key="18">
    <source>
        <dbReference type="ARBA" id="ARBA00047880"/>
    </source>
</evidence>
<evidence type="ECO:0000256" key="19">
    <source>
        <dbReference type="ARBA" id="ARBA00049494"/>
    </source>
</evidence>
<comment type="similarity">
    <text evidence="4">Belongs to the RibF family.</text>
</comment>
<dbReference type="GO" id="GO:0008531">
    <property type="term" value="F:riboflavin kinase activity"/>
    <property type="evidence" value="ECO:0007669"/>
    <property type="project" value="UniProtKB-EC"/>
</dbReference>
<dbReference type="UniPathway" id="UPA00276">
    <property type="reaction ID" value="UER00406"/>
</dbReference>
<evidence type="ECO:0000256" key="1">
    <source>
        <dbReference type="ARBA" id="ARBA00002121"/>
    </source>
</evidence>
<dbReference type="GO" id="GO:0005524">
    <property type="term" value="F:ATP binding"/>
    <property type="evidence" value="ECO:0007669"/>
    <property type="project" value="UniProtKB-KW"/>
</dbReference>
<evidence type="ECO:0000256" key="12">
    <source>
        <dbReference type="ARBA" id="ARBA00022741"/>
    </source>
</evidence>
<evidence type="ECO:0000256" key="7">
    <source>
        <dbReference type="ARBA" id="ARBA00018483"/>
    </source>
</evidence>
<dbReference type="InterPro" id="IPR014729">
    <property type="entry name" value="Rossmann-like_a/b/a_fold"/>
</dbReference>
<dbReference type="UniPathway" id="UPA00277">
    <property type="reaction ID" value="UER00407"/>
</dbReference>
<evidence type="ECO:0000256" key="5">
    <source>
        <dbReference type="ARBA" id="ARBA00012105"/>
    </source>
</evidence>
<evidence type="ECO:0000256" key="8">
    <source>
        <dbReference type="ARBA" id="ARBA00022630"/>
    </source>
</evidence>
<dbReference type="GO" id="GO:0003919">
    <property type="term" value="F:FMN adenylyltransferase activity"/>
    <property type="evidence" value="ECO:0007669"/>
    <property type="project" value="UniProtKB-EC"/>
</dbReference>
<comment type="function">
    <text evidence="1">Catalyzes the phosphorylation of riboflavin to FMN followed by the adenylation of FMN to FAD.</text>
</comment>
<organism evidence="22 23">
    <name type="scientific">Candidatus Regiella insecticola LSR1</name>
    <dbReference type="NCBI Taxonomy" id="663321"/>
    <lineage>
        <taxon>Bacteria</taxon>
        <taxon>Pseudomonadati</taxon>
        <taxon>Pseudomonadota</taxon>
        <taxon>Gammaproteobacteria</taxon>
        <taxon>Enterobacterales</taxon>
        <taxon>Enterobacteriaceae</taxon>
        <taxon>aphid secondary symbionts</taxon>
        <taxon>Candidatus Regiella</taxon>
    </lineage>
</organism>
<dbReference type="HOGENOM" id="CLU_048437_0_1_6"/>
<comment type="catalytic activity">
    <reaction evidence="19">
        <text>FMN + ATP + H(+) = FAD + diphosphate</text>
        <dbReference type="Rhea" id="RHEA:17237"/>
        <dbReference type="ChEBI" id="CHEBI:15378"/>
        <dbReference type="ChEBI" id="CHEBI:30616"/>
        <dbReference type="ChEBI" id="CHEBI:33019"/>
        <dbReference type="ChEBI" id="CHEBI:57692"/>
        <dbReference type="ChEBI" id="CHEBI:58210"/>
        <dbReference type="EC" id="2.7.7.2"/>
    </reaction>
</comment>
<evidence type="ECO:0000256" key="9">
    <source>
        <dbReference type="ARBA" id="ARBA00022643"/>
    </source>
</evidence>
<evidence type="ECO:0000259" key="21">
    <source>
        <dbReference type="SMART" id="SM00904"/>
    </source>
</evidence>
<feature type="domain" description="Riboflavin kinase" evidence="21">
    <location>
        <begin position="230"/>
        <end position="400"/>
    </location>
</feature>
<keyword evidence="16" id="KW-0511">Multifunctional enzyme</keyword>
<keyword evidence="8" id="KW-0285">Flavoprotein</keyword>
<dbReference type="InterPro" id="IPR023465">
    <property type="entry name" value="Riboflavin_kinase_dom_sf"/>
</dbReference>
<keyword evidence="9" id="KW-0288">FMN</keyword>
<evidence type="ECO:0000256" key="4">
    <source>
        <dbReference type="ARBA" id="ARBA00010214"/>
    </source>
</evidence>
<dbReference type="EMBL" id="GL379590">
    <property type="protein sequence ID" value="EFL92249.1"/>
    <property type="molecule type" value="Genomic_DNA"/>
</dbReference>
<keyword evidence="11" id="KW-0548">Nucleotidyltransferase</keyword>
<comment type="catalytic activity">
    <reaction evidence="18">
        <text>riboflavin + ATP = FMN + ADP + H(+)</text>
        <dbReference type="Rhea" id="RHEA:14357"/>
        <dbReference type="ChEBI" id="CHEBI:15378"/>
        <dbReference type="ChEBI" id="CHEBI:30616"/>
        <dbReference type="ChEBI" id="CHEBI:57986"/>
        <dbReference type="ChEBI" id="CHEBI:58210"/>
        <dbReference type="ChEBI" id="CHEBI:456216"/>
        <dbReference type="EC" id="2.7.1.26"/>
    </reaction>
</comment>
<dbReference type="SUPFAM" id="SSF52374">
    <property type="entry name" value="Nucleotidylyl transferase"/>
    <property type="match status" value="1"/>
</dbReference>
<keyword evidence="12" id="KW-0547">Nucleotide-binding</keyword>
<dbReference type="Proteomes" id="UP000005726">
    <property type="component" value="Unassembled WGS sequence"/>
</dbReference>
<evidence type="ECO:0000256" key="14">
    <source>
        <dbReference type="ARBA" id="ARBA00022827"/>
    </source>
</evidence>
<evidence type="ECO:0000256" key="13">
    <source>
        <dbReference type="ARBA" id="ARBA00022777"/>
    </source>
</evidence>
<comment type="pathway">
    <text evidence="2">Cofactor biosynthesis; FAD biosynthesis; FAD from FMN: step 1/1.</text>
</comment>
<reference evidence="22" key="1">
    <citation type="journal article" date="2009" name="Environ. Microbiol.">
        <title>Dynamics of genome evolution in facultative symbionts of aphids.</title>
        <authorList>
            <person name="Degnan P.H."/>
            <person name="Leonardo T.E."/>
            <person name="Cass B.N."/>
            <person name="Hurwitz B."/>
            <person name="Stern D."/>
            <person name="Gibbs R.A."/>
            <person name="Richards S."/>
            <person name="Moran N.A."/>
        </authorList>
    </citation>
    <scope>NUCLEOTIDE SEQUENCE [LARGE SCALE GENOMIC DNA]</scope>
    <source>
        <strain evidence="22">LSR1</strain>
    </source>
</reference>
<proteinExistence type="inferred from homology"/>
<dbReference type="CDD" id="cd02064">
    <property type="entry name" value="FAD_synthetase_N"/>
    <property type="match status" value="1"/>
</dbReference>
<dbReference type="GO" id="GO:0006747">
    <property type="term" value="P:FAD biosynthetic process"/>
    <property type="evidence" value="ECO:0007669"/>
    <property type="project" value="UniProtKB-UniPathway"/>
</dbReference>
<dbReference type="NCBIfam" id="TIGR00083">
    <property type="entry name" value="ribF"/>
    <property type="match status" value="1"/>
</dbReference>
<dbReference type="AlphaFoldDB" id="E0WSB5"/>
<evidence type="ECO:0000256" key="16">
    <source>
        <dbReference type="ARBA" id="ARBA00023268"/>
    </source>
</evidence>
<comment type="pathway">
    <text evidence="3">Cofactor biosynthesis; FMN biosynthesis; FMN from riboflavin (ATP route): step 1/1.</text>
</comment>
<evidence type="ECO:0000256" key="6">
    <source>
        <dbReference type="ARBA" id="ARBA00012393"/>
    </source>
</evidence>
<evidence type="ECO:0000256" key="10">
    <source>
        <dbReference type="ARBA" id="ARBA00022679"/>
    </source>
</evidence>
<dbReference type="FunFam" id="3.40.50.620:FF:000021">
    <property type="entry name" value="Riboflavin biosynthesis protein"/>
    <property type="match status" value="1"/>
</dbReference>
<keyword evidence="13 22" id="KW-0418">Kinase</keyword>
<name>E0WSB5_9ENTR</name>
<keyword evidence="23" id="KW-1185">Reference proteome</keyword>
<keyword evidence="15" id="KW-0067">ATP-binding</keyword>
<dbReference type="EC" id="2.7.1.26" evidence="5"/>
<evidence type="ECO:0000313" key="22">
    <source>
        <dbReference type="EMBL" id="EFL92249.1"/>
    </source>
</evidence>
<dbReference type="STRING" id="663321.REG_0853"/>
<dbReference type="InterPro" id="IPR002606">
    <property type="entry name" value="Riboflavin_kinase_bac"/>
</dbReference>
<dbReference type="eggNOG" id="COG0196">
    <property type="taxonomic scope" value="Bacteria"/>
</dbReference>
<evidence type="ECO:0000313" key="23">
    <source>
        <dbReference type="Proteomes" id="UP000005726"/>
    </source>
</evidence>
<evidence type="ECO:0000256" key="20">
    <source>
        <dbReference type="SAM" id="MobiDB-lite"/>
    </source>
</evidence>
<dbReference type="Pfam" id="PF06574">
    <property type="entry name" value="FAD_syn"/>
    <property type="match status" value="1"/>
</dbReference>
<evidence type="ECO:0000256" key="3">
    <source>
        <dbReference type="ARBA" id="ARBA00005201"/>
    </source>
</evidence>
<keyword evidence="14" id="KW-0274">FAD</keyword>
<feature type="compositionally biased region" description="Basic and acidic residues" evidence="20">
    <location>
        <begin position="292"/>
        <end position="303"/>
    </location>
</feature>
<dbReference type="Gene3D" id="3.40.50.620">
    <property type="entry name" value="HUPs"/>
    <property type="match status" value="1"/>
</dbReference>
<evidence type="ECO:0000256" key="11">
    <source>
        <dbReference type="ARBA" id="ARBA00022695"/>
    </source>
</evidence>
<dbReference type="Pfam" id="PF01687">
    <property type="entry name" value="Flavokinase"/>
    <property type="match status" value="1"/>
</dbReference>
<dbReference type="InterPro" id="IPR023468">
    <property type="entry name" value="Riboflavin_kinase"/>
</dbReference>
<dbReference type="Gene3D" id="2.40.30.30">
    <property type="entry name" value="Riboflavin kinase-like"/>
    <property type="match status" value="1"/>
</dbReference>
<dbReference type="GO" id="GO:0009231">
    <property type="term" value="P:riboflavin biosynthetic process"/>
    <property type="evidence" value="ECO:0007669"/>
    <property type="project" value="InterPro"/>
</dbReference>
<dbReference type="PANTHER" id="PTHR22749">
    <property type="entry name" value="RIBOFLAVIN KINASE/FMN ADENYLYLTRANSFERASE"/>
    <property type="match status" value="1"/>
</dbReference>
<evidence type="ECO:0000256" key="17">
    <source>
        <dbReference type="ARBA" id="ARBA00032176"/>
    </source>
</evidence>
<dbReference type="PANTHER" id="PTHR22749:SF6">
    <property type="entry name" value="RIBOFLAVIN KINASE"/>
    <property type="match status" value="1"/>
</dbReference>
<dbReference type="SUPFAM" id="SSF82114">
    <property type="entry name" value="Riboflavin kinase-like"/>
    <property type="match status" value="1"/>
</dbReference>
<dbReference type="EC" id="2.7.7.2" evidence="6"/>
<keyword evidence="10" id="KW-0808">Transferase</keyword>
<dbReference type="NCBIfam" id="NF004163">
    <property type="entry name" value="PRK05627.1-6"/>
    <property type="match status" value="1"/>
</dbReference>
<gene>
    <name evidence="22" type="primary">ribF</name>
    <name evidence="22" type="ORF">REG_0853</name>
</gene>
<dbReference type="InterPro" id="IPR015864">
    <property type="entry name" value="FAD_synthase"/>
</dbReference>
<sequence>MEYSLPQENSTEAELARYNAQIHFIFLLYTRSQNQRQRVYGCFELAIMELIRGIHNIRAHHYGCVLTIGNFDGVHLGHKALLRQLKHEGQRLKAPVMVMIFEPQPLELFAPEKAPTRLTRLRDKIKYLAQIGVDYLLCVRFTLPFATLTAHEFITQLLVKKLKIKFLTVGDDFHFGSDRLGDIKLLQQAGTEFGFDVVNTGSFCNSGSRISSTAIRQALQNDDLVLAEDLLGHPYSITGRVIHGDELGRTLGFPTANISLKRLAAPVKGVYAVDVYGLSSIPTVLQVAASRPGRETDERRQLRDSANVRSQQRGSFEGEGYTGSDDKPLRGVANIGTRPTVAGSRQQLEVHIFAITKDLYGCHIEIVLREKLRNERCFVSLDTLRQQIASDVLMAKKFFRL</sequence>
<protein>
    <recommendedName>
        <fullName evidence="7">Bifunctional riboflavin kinase/FMN adenylyltransferase</fullName>
        <ecNumber evidence="5">2.7.1.26</ecNumber>
        <ecNumber evidence="6">2.7.7.2</ecNumber>
    </recommendedName>
    <alternativeName>
        <fullName evidence="17">Riboflavin biosynthesis protein RibF</fullName>
    </alternativeName>
</protein>
<accession>E0WSB5</accession>
<dbReference type="GO" id="GO:0009398">
    <property type="term" value="P:FMN biosynthetic process"/>
    <property type="evidence" value="ECO:0007669"/>
    <property type="project" value="UniProtKB-UniPathway"/>
</dbReference>
<evidence type="ECO:0000256" key="15">
    <source>
        <dbReference type="ARBA" id="ARBA00022840"/>
    </source>
</evidence>
<dbReference type="InterPro" id="IPR015865">
    <property type="entry name" value="Riboflavin_kinase_bac/euk"/>
</dbReference>
<dbReference type="SMART" id="SM00904">
    <property type="entry name" value="Flavokinase"/>
    <property type="match status" value="1"/>
</dbReference>
<evidence type="ECO:0000256" key="2">
    <source>
        <dbReference type="ARBA" id="ARBA00004726"/>
    </source>
</evidence>